<dbReference type="GO" id="GO:0051539">
    <property type="term" value="F:4 iron, 4 sulfur cluster binding"/>
    <property type="evidence" value="ECO:0007669"/>
    <property type="project" value="UniProtKB-KW"/>
</dbReference>
<dbReference type="InterPro" id="IPR003660">
    <property type="entry name" value="HAMP_dom"/>
</dbReference>
<reference evidence="26" key="1">
    <citation type="journal article" date="2014" name="Int. J. Syst. Evol. Microbiol.">
        <title>Complete genome sequence of Corynebacterium casei LMG S-19264T (=DSM 44701T), isolated from a smear-ripened cheese.</title>
        <authorList>
            <consortium name="US DOE Joint Genome Institute (JGI-PGF)"/>
            <person name="Walter F."/>
            <person name="Albersmeier A."/>
            <person name="Kalinowski J."/>
            <person name="Ruckert C."/>
        </authorList>
    </citation>
    <scope>NUCLEOTIDE SEQUENCE</scope>
    <source>
        <strain evidence="26">CGMCC 1.12987</strain>
    </source>
</reference>
<comment type="caution">
    <text evidence="26">The sequence shown here is derived from an EMBL/GenBank/DDBJ whole genome shotgun (WGS) entry which is preliminary data.</text>
</comment>
<comment type="function">
    <text evidence="20">Member of the two-component regulatory system NreB/NreC involved in the control of dissimilatory nitrate/nitrite reduction in response to oxygen. NreB functions as a direct oxygen sensor histidine kinase which is autophosphorylated, in the absence of oxygen, probably at the conserved histidine residue, and transfers its phosphate group probably to a conserved aspartate residue of NreC. NreB/NreC activates the expression of the nitrate (narGHJI) and nitrite (nir) reductase operons, as well as the putative nitrate transporter gene narT.</text>
</comment>
<evidence type="ECO:0000256" key="1">
    <source>
        <dbReference type="ARBA" id="ARBA00000085"/>
    </source>
</evidence>
<dbReference type="AlphaFoldDB" id="A0A917CTG4"/>
<dbReference type="EC" id="2.7.13.3" evidence="5"/>
<dbReference type="RefSeq" id="WP_188530095.1">
    <property type="nucleotide sequence ID" value="NZ_BMGR01000003.1"/>
</dbReference>
<dbReference type="InterPro" id="IPR005467">
    <property type="entry name" value="His_kinase_dom"/>
</dbReference>
<accession>A0A917CTG4</accession>
<keyword evidence="23" id="KW-0812">Transmembrane</keyword>
<evidence type="ECO:0000256" key="19">
    <source>
        <dbReference type="ARBA" id="ARBA00023136"/>
    </source>
</evidence>
<evidence type="ECO:0000259" key="25">
    <source>
        <dbReference type="PROSITE" id="PS50885"/>
    </source>
</evidence>
<dbReference type="PANTHER" id="PTHR24421">
    <property type="entry name" value="NITRATE/NITRITE SENSOR PROTEIN NARX-RELATED"/>
    <property type="match status" value="1"/>
</dbReference>
<evidence type="ECO:0000256" key="9">
    <source>
        <dbReference type="ARBA" id="ARBA00022490"/>
    </source>
</evidence>
<keyword evidence="14 26" id="KW-0418">Kinase</keyword>
<dbReference type="InterPro" id="IPR050482">
    <property type="entry name" value="Sensor_HK_TwoCompSys"/>
</dbReference>
<reference evidence="26" key="2">
    <citation type="submission" date="2020-09" db="EMBL/GenBank/DDBJ databases">
        <authorList>
            <person name="Sun Q."/>
            <person name="Zhou Y."/>
        </authorList>
    </citation>
    <scope>NUCLEOTIDE SEQUENCE</scope>
    <source>
        <strain evidence="26">CGMCC 1.12987</strain>
    </source>
</reference>
<dbReference type="GO" id="GO:0000155">
    <property type="term" value="F:phosphorelay sensor kinase activity"/>
    <property type="evidence" value="ECO:0007669"/>
    <property type="project" value="InterPro"/>
</dbReference>
<protein>
    <recommendedName>
        <fullName evidence="6">Oxygen sensor histidine kinase NreB</fullName>
        <ecNumber evidence="5">2.7.13.3</ecNumber>
    </recommendedName>
    <alternativeName>
        <fullName evidence="21">Nitrogen regulation protein B</fullName>
    </alternativeName>
</protein>
<dbReference type="PANTHER" id="PTHR24421:SF10">
    <property type="entry name" value="NITRATE_NITRITE SENSOR PROTEIN NARQ"/>
    <property type="match status" value="1"/>
</dbReference>
<evidence type="ECO:0000259" key="24">
    <source>
        <dbReference type="PROSITE" id="PS50109"/>
    </source>
</evidence>
<dbReference type="GO" id="GO:0005737">
    <property type="term" value="C:cytoplasm"/>
    <property type="evidence" value="ECO:0007669"/>
    <property type="project" value="UniProtKB-SubCell"/>
</dbReference>
<dbReference type="InterPro" id="IPR011712">
    <property type="entry name" value="Sig_transdc_His_kin_sub3_dim/P"/>
</dbReference>
<evidence type="ECO:0000256" key="11">
    <source>
        <dbReference type="ARBA" id="ARBA00022679"/>
    </source>
</evidence>
<evidence type="ECO:0000256" key="8">
    <source>
        <dbReference type="ARBA" id="ARBA00022485"/>
    </source>
</evidence>
<evidence type="ECO:0000256" key="18">
    <source>
        <dbReference type="ARBA" id="ARBA00023014"/>
    </source>
</evidence>
<feature type="compositionally biased region" description="Basic and acidic residues" evidence="22">
    <location>
        <begin position="338"/>
        <end position="356"/>
    </location>
</feature>
<dbReference type="PROSITE" id="PS50885">
    <property type="entry name" value="HAMP"/>
    <property type="match status" value="1"/>
</dbReference>
<evidence type="ECO:0000256" key="21">
    <source>
        <dbReference type="ARBA" id="ARBA00030800"/>
    </source>
</evidence>
<evidence type="ECO:0000313" key="27">
    <source>
        <dbReference type="Proteomes" id="UP000644756"/>
    </source>
</evidence>
<evidence type="ECO:0000256" key="13">
    <source>
        <dbReference type="ARBA" id="ARBA00022741"/>
    </source>
</evidence>
<comment type="catalytic activity">
    <reaction evidence="1">
        <text>ATP + protein L-histidine = ADP + protein N-phospho-L-histidine.</text>
        <dbReference type="EC" id="2.7.13.3"/>
    </reaction>
</comment>
<feature type="region of interest" description="Disordered" evidence="22">
    <location>
        <begin position="337"/>
        <end position="356"/>
    </location>
</feature>
<feature type="domain" description="HAMP" evidence="25">
    <location>
        <begin position="77"/>
        <end position="117"/>
    </location>
</feature>
<dbReference type="Gene3D" id="3.30.565.10">
    <property type="entry name" value="Histidine kinase-like ATPase, C-terminal domain"/>
    <property type="match status" value="1"/>
</dbReference>
<evidence type="ECO:0000256" key="4">
    <source>
        <dbReference type="ARBA" id="ARBA00004651"/>
    </source>
</evidence>
<gene>
    <name evidence="26" type="primary">liaS</name>
    <name evidence="26" type="ORF">GCM10010916_13010</name>
</gene>
<keyword evidence="23" id="KW-1133">Transmembrane helix</keyword>
<proteinExistence type="predicted"/>
<keyword evidence="18" id="KW-0411">Iron-sulfur</keyword>
<organism evidence="26 27">
    <name type="scientific">Paenibacillus abyssi</name>
    <dbReference type="NCBI Taxonomy" id="1340531"/>
    <lineage>
        <taxon>Bacteria</taxon>
        <taxon>Bacillati</taxon>
        <taxon>Bacillota</taxon>
        <taxon>Bacilli</taxon>
        <taxon>Bacillales</taxon>
        <taxon>Paenibacillaceae</taxon>
        <taxon>Paenibacillus</taxon>
    </lineage>
</organism>
<dbReference type="InterPro" id="IPR036890">
    <property type="entry name" value="HATPase_C_sf"/>
</dbReference>
<dbReference type="CDD" id="cd16917">
    <property type="entry name" value="HATPase_UhpB-NarQ-NarX-like"/>
    <property type="match status" value="1"/>
</dbReference>
<keyword evidence="11" id="KW-0808">Transferase</keyword>
<keyword evidence="16" id="KW-0408">Iron</keyword>
<evidence type="ECO:0000256" key="5">
    <source>
        <dbReference type="ARBA" id="ARBA00012438"/>
    </source>
</evidence>
<dbReference type="SMART" id="SM00387">
    <property type="entry name" value="HATPase_c"/>
    <property type="match status" value="1"/>
</dbReference>
<evidence type="ECO:0000256" key="10">
    <source>
        <dbReference type="ARBA" id="ARBA00022553"/>
    </source>
</evidence>
<name>A0A917CTG4_9BACL</name>
<dbReference type="Pfam" id="PF02518">
    <property type="entry name" value="HATPase_c"/>
    <property type="match status" value="1"/>
</dbReference>
<evidence type="ECO:0000256" key="7">
    <source>
        <dbReference type="ARBA" id="ARBA00022475"/>
    </source>
</evidence>
<dbReference type="SUPFAM" id="SSF55874">
    <property type="entry name" value="ATPase domain of HSP90 chaperone/DNA topoisomerase II/histidine kinase"/>
    <property type="match status" value="1"/>
</dbReference>
<keyword evidence="8" id="KW-0004">4Fe-4S</keyword>
<evidence type="ECO:0000256" key="3">
    <source>
        <dbReference type="ARBA" id="ARBA00004496"/>
    </source>
</evidence>
<feature type="domain" description="Histidine kinase" evidence="24">
    <location>
        <begin position="144"/>
        <end position="338"/>
    </location>
</feature>
<dbReference type="GO" id="GO:0005524">
    <property type="term" value="F:ATP binding"/>
    <property type="evidence" value="ECO:0007669"/>
    <property type="project" value="UniProtKB-KW"/>
</dbReference>
<evidence type="ECO:0000256" key="16">
    <source>
        <dbReference type="ARBA" id="ARBA00023004"/>
    </source>
</evidence>
<dbReference type="GO" id="GO:0046872">
    <property type="term" value="F:metal ion binding"/>
    <property type="evidence" value="ECO:0007669"/>
    <property type="project" value="UniProtKB-KW"/>
</dbReference>
<keyword evidence="27" id="KW-1185">Reference proteome</keyword>
<evidence type="ECO:0000256" key="2">
    <source>
        <dbReference type="ARBA" id="ARBA00001966"/>
    </source>
</evidence>
<keyword evidence="9" id="KW-0963">Cytoplasm</keyword>
<evidence type="ECO:0000256" key="17">
    <source>
        <dbReference type="ARBA" id="ARBA00023012"/>
    </source>
</evidence>
<sequence>MMVRLLRSSKWELILLFIASTSVSLALCYWAPEWMGAHLNAGEKRLSTILTVIVISAGFGYWAAQRLYRRIDVLHFALKQAANGNLAVRIPEEGARSFTAAYREFNVMIASMEQRMKLLQSFGEEHVMREAASNEAAVLEERRRLARDLHDTVSQQLFAIHMAASSLPKLLELDRSRAEDVMGQLIHMSSLAQKQMRGFIAQLRPMELEGYSLEQALDKWFPDYCRQNALQGVMDWRISEKLSEAKEHQFFLIIQEAMANIVKHAAAKKATLTLAETERQLVLTLQDDGGGFRADQVKQGSYGLSTMRERAQRLGGEAEIISKPGGGTRVRVTIPKYMNKEQESDEHNADLENHDR</sequence>
<evidence type="ECO:0000256" key="14">
    <source>
        <dbReference type="ARBA" id="ARBA00022777"/>
    </source>
</evidence>
<dbReference type="EMBL" id="BMGR01000003">
    <property type="protein sequence ID" value="GGF97133.1"/>
    <property type="molecule type" value="Genomic_DNA"/>
</dbReference>
<evidence type="ECO:0000256" key="15">
    <source>
        <dbReference type="ARBA" id="ARBA00022840"/>
    </source>
</evidence>
<dbReference type="GO" id="GO:0046983">
    <property type="term" value="F:protein dimerization activity"/>
    <property type="evidence" value="ECO:0007669"/>
    <property type="project" value="InterPro"/>
</dbReference>
<dbReference type="GO" id="GO:0005886">
    <property type="term" value="C:plasma membrane"/>
    <property type="evidence" value="ECO:0007669"/>
    <property type="project" value="UniProtKB-SubCell"/>
</dbReference>
<dbReference type="InterPro" id="IPR004358">
    <property type="entry name" value="Sig_transdc_His_kin-like_C"/>
</dbReference>
<evidence type="ECO:0000313" key="26">
    <source>
        <dbReference type="EMBL" id="GGF97133.1"/>
    </source>
</evidence>
<keyword evidence="17" id="KW-0902">Two-component regulatory system</keyword>
<dbReference type="Proteomes" id="UP000644756">
    <property type="component" value="Unassembled WGS sequence"/>
</dbReference>
<keyword evidence="19 23" id="KW-0472">Membrane</keyword>
<keyword evidence="15" id="KW-0067">ATP-binding</keyword>
<feature type="transmembrane region" description="Helical" evidence="23">
    <location>
        <begin position="44"/>
        <end position="64"/>
    </location>
</feature>
<dbReference type="Gene3D" id="6.10.340.10">
    <property type="match status" value="1"/>
</dbReference>
<dbReference type="Pfam" id="PF07730">
    <property type="entry name" value="HisKA_3"/>
    <property type="match status" value="1"/>
</dbReference>
<comment type="cofactor">
    <cofactor evidence="2">
        <name>[4Fe-4S] cluster</name>
        <dbReference type="ChEBI" id="CHEBI:49883"/>
    </cofactor>
</comment>
<evidence type="ECO:0000256" key="6">
    <source>
        <dbReference type="ARBA" id="ARBA00017322"/>
    </source>
</evidence>
<dbReference type="PROSITE" id="PS50109">
    <property type="entry name" value="HIS_KIN"/>
    <property type="match status" value="1"/>
</dbReference>
<dbReference type="PRINTS" id="PR00344">
    <property type="entry name" value="BCTRLSENSOR"/>
</dbReference>
<keyword evidence="13" id="KW-0547">Nucleotide-binding</keyword>
<evidence type="ECO:0000256" key="12">
    <source>
        <dbReference type="ARBA" id="ARBA00022723"/>
    </source>
</evidence>
<keyword evidence="10" id="KW-0597">Phosphoprotein</keyword>
<evidence type="ECO:0000256" key="20">
    <source>
        <dbReference type="ARBA" id="ARBA00024827"/>
    </source>
</evidence>
<keyword evidence="7" id="KW-1003">Cell membrane</keyword>
<comment type="subcellular location">
    <subcellularLocation>
        <location evidence="4">Cell membrane</location>
        <topology evidence="4">Multi-pass membrane protein</topology>
    </subcellularLocation>
    <subcellularLocation>
        <location evidence="3">Cytoplasm</location>
    </subcellularLocation>
</comment>
<keyword evidence="12" id="KW-0479">Metal-binding</keyword>
<evidence type="ECO:0000256" key="23">
    <source>
        <dbReference type="SAM" id="Phobius"/>
    </source>
</evidence>
<evidence type="ECO:0000256" key="22">
    <source>
        <dbReference type="SAM" id="MobiDB-lite"/>
    </source>
</evidence>
<dbReference type="Gene3D" id="1.20.5.1930">
    <property type="match status" value="1"/>
</dbReference>
<dbReference type="InterPro" id="IPR003594">
    <property type="entry name" value="HATPase_dom"/>
</dbReference>